<comment type="caution">
    <text evidence="2">The sequence shown here is derived from an EMBL/GenBank/DDBJ whole genome shotgun (WGS) entry which is preliminary data.</text>
</comment>
<protein>
    <submittedName>
        <fullName evidence="2">Uncharacterized protein</fullName>
    </submittedName>
</protein>
<dbReference type="AlphaFoldDB" id="A0AA38YJK4"/>
<evidence type="ECO:0000313" key="2">
    <source>
        <dbReference type="EMBL" id="KAJ9671615.1"/>
    </source>
</evidence>
<dbReference type="PANTHER" id="PTHR36808:SF1">
    <property type="entry name" value="TRANSCRIPTIONAL REGULATOR ATRX-LIKE PROTEIN"/>
    <property type="match status" value="1"/>
</dbReference>
<reference evidence="2 3" key="1">
    <citation type="journal article" date="2023" name="BMC Biotechnol.">
        <title>Vitis rotundifolia cv Carlos genome sequencing.</title>
        <authorList>
            <person name="Huff M."/>
            <person name="Hulse-Kemp A."/>
            <person name="Scheffler B."/>
            <person name="Youngblood R."/>
            <person name="Simpson S."/>
            <person name="Babiker E."/>
            <person name="Staton M."/>
        </authorList>
    </citation>
    <scope>NUCLEOTIDE SEQUENCE [LARGE SCALE GENOMIC DNA]</scope>
    <source>
        <tissue evidence="2">Leaf</tissue>
    </source>
</reference>
<sequence>MEVIHASTGLRKIKSEASGDIGDLESILRHSFRGVQMNAKTSAYQKDETEAVKQSSTSKAELVKINASKVDGTRAVGANQAVEQITMPTIRRESTHSSRNLGKIPDGRYGENETRASERGVIC</sequence>
<feature type="region of interest" description="Disordered" evidence="1">
    <location>
        <begin position="91"/>
        <end position="123"/>
    </location>
</feature>
<gene>
    <name evidence="2" type="ORF">PVL29_025362</name>
</gene>
<dbReference type="PANTHER" id="PTHR36808">
    <property type="entry name" value="TRANSCRIPTIONAL REGULATOR ATRX-LIKE PROTEIN"/>
    <property type="match status" value="1"/>
</dbReference>
<organism evidence="2 3">
    <name type="scientific">Vitis rotundifolia</name>
    <name type="common">Muscadine grape</name>
    <dbReference type="NCBI Taxonomy" id="103349"/>
    <lineage>
        <taxon>Eukaryota</taxon>
        <taxon>Viridiplantae</taxon>
        <taxon>Streptophyta</taxon>
        <taxon>Embryophyta</taxon>
        <taxon>Tracheophyta</taxon>
        <taxon>Spermatophyta</taxon>
        <taxon>Magnoliopsida</taxon>
        <taxon>eudicotyledons</taxon>
        <taxon>Gunneridae</taxon>
        <taxon>Pentapetalae</taxon>
        <taxon>rosids</taxon>
        <taxon>Vitales</taxon>
        <taxon>Vitaceae</taxon>
        <taxon>Viteae</taxon>
        <taxon>Vitis</taxon>
    </lineage>
</organism>
<name>A0AA38YJK4_VITRO</name>
<dbReference type="Proteomes" id="UP001168098">
    <property type="component" value="Unassembled WGS sequence"/>
</dbReference>
<feature type="compositionally biased region" description="Basic and acidic residues" evidence="1">
    <location>
        <begin position="105"/>
        <end position="123"/>
    </location>
</feature>
<accession>A0AA38YJK4</accession>
<evidence type="ECO:0000313" key="3">
    <source>
        <dbReference type="Proteomes" id="UP001168098"/>
    </source>
</evidence>
<evidence type="ECO:0000256" key="1">
    <source>
        <dbReference type="SAM" id="MobiDB-lite"/>
    </source>
</evidence>
<keyword evidence="3" id="KW-1185">Reference proteome</keyword>
<proteinExistence type="predicted"/>
<dbReference type="EMBL" id="JARBHA010000019">
    <property type="protein sequence ID" value="KAJ9671615.1"/>
    <property type="molecule type" value="Genomic_DNA"/>
</dbReference>